<evidence type="ECO:0000256" key="1">
    <source>
        <dbReference type="SAM" id="MobiDB-lite"/>
    </source>
</evidence>
<feature type="transmembrane region" description="Helical" evidence="2">
    <location>
        <begin position="617"/>
        <end position="637"/>
    </location>
</feature>
<feature type="transmembrane region" description="Helical" evidence="2">
    <location>
        <begin position="425"/>
        <end position="451"/>
    </location>
</feature>
<feature type="region of interest" description="Disordered" evidence="1">
    <location>
        <begin position="579"/>
        <end position="606"/>
    </location>
</feature>
<reference evidence="5" key="1">
    <citation type="journal article" date="2010" name="PLoS Negl. Trop. Dis.">
        <title>The genome sequence of Trypanosoma brucei gambiense, causative agent of chronic human african trypanosomiasis.</title>
        <authorList>
            <person name="Jackson A.P."/>
            <person name="Sanders M."/>
            <person name="Berry A."/>
            <person name="McQuillan J."/>
            <person name="Aslett M.A."/>
            <person name="Quail M.A."/>
            <person name="Chukualim B."/>
            <person name="Capewell P."/>
            <person name="MacLeod A."/>
            <person name="Melville S.E."/>
            <person name="Gibson W."/>
            <person name="Barry J.D."/>
            <person name="Berriman M."/>
            <person name="Hertz-Fowler C."/>
        </authorList>
    </citation>
    <scope>NUCLEOTIDE SEQUENCE [LARGE SCALE GENOMIC DNA]</scope>
    <source>
        <strain evidence="5">MHOM/CI/86/DAL972</strain>
    </source>
</reference>
<feature type="transmembrane region" description="Helical" evidence="2">
    <location>
        <begin position="668"/>
        <end position="687"/>
    </location>
</feature>
<feature type="transmembrane region" description="Helical" evidence="2">
    <location>
        <begin position="739"/>
        <end position="756"/>
    </location>
</feature>
<proteinExistence type="predicted"/>
<dbReference type="EMBL" id="FN554972">
    <property type="protein sequence ID" value="CBH13948.1"/>
    <property type="molecule type" value="Genomic_DNA"/>
</dbReference>
<dbReference type="AlphaFoldDB" id="C9ZX07"/>
<feature type="chain" id="PRO_5003004883" description="Paraquat-inducible protein A" evidence="3">
    <location>
        <begin position="29"/>
        <end position="817"/>
    </location>
</feature>
<evidence type="ECO:0000313" key="4">
    <source>
        <dbReference type="EMBL" id="CBH13948.1"/>
    </source>
</evidence>
<evidence type="ECO:0000313" key="5">
    <source>
        <dbReference type="Proteomes" id="UP000002316"/>
    </source>
</evidence>
<dbReference type="InterPro" id="IPR007498">
    <property type="entry name" value="PqiA-like"/>
</dbReference>
<keyword evidence="2" id="KW-0472">Membrane</keyword>
<dbReference type="Pfam" id="PF04403">
    <property type="entry name" value="PqiA"/>
    <property type="match status" value="1"/>
</dbReference>
<feature type="transmembrane region" description="Helical" evidence="2">
    <location>
        <begin position="376"/>
        <end position="399"/>
    </location>
</feature>
<keyword evidence="3" id="KW-0732">Signal</keyword>
<organism evidence="4 5">
    <name type="scientific">Trypanosoma brucei gambiense (strain MHOM/CI/86/DAL972)</name>
    <dbReference type="NCBI Taxonomy" id="679716"/>
    <lineage>
        <taxon>Eukaryota</taxon>
        <taxon>Discoba</taxon>
        <taxon>Euglenozoa</taxon>
        <taxon>Kinetoplastea</taxon>
        <taxon>Metakinetoplastina</taxon>
        <taxon>Trypanosomatida</taxon>
        <taxon>Trypanosomatidae</taxon>
        <taxon>Trypanosoma</taxon>
    </lineage>
</organism>
<feature type="transmembrane region" description="Helical" evidence="2">
    <location>
        <begin position="798"/>
        <end position="815"/>
    </location>
</feature>
<dbReference type="PANTHER" id="PTHR34730">
    <property type="entry name" value="UNNAMED PRODUCT"/>
    <property type="match status" value="1"/>
</dbReference>
<name>C9ZX07_TRYB9</name>
<dbReference type="VEuPathDB" id="TriTrypDB:Tbg972.9.210"/>
<feature type="transmembrane region" description="Helical" evidence="2">
    <location>
        <begin position="519"/>
        <end position="540"/>
    </location>
</feature>
<evidence type="ECO:0000256" key="2">
    <source>
        <dbReference type="SAM" id="Phobius"/>
    </source>
</evidence>
<protein>
    <recommendedName>
        <fullName evidence="6">Paraquat-inducible protein A</fullName>
    </recommendedName>
</protein>
<dbReference type="Proteomes" id="UP000002316">
    <property type="component" value="Chromosome 9"/>
</dbReference>
<feature type="transmembrane region" description="Helical" evidence="2">
    <location>
        <begin position="699"/>
        <end position="719"/>
    </location>
</feature>
<feature type="compositionally biased region" description="Acidic residues" evidence="1">
    <location>
        <begin position="592"/>
        <end position="603"/>
    </location>
</feature>
<feature type="signal peptide" evidence="3">
    <location>
        <begin position="1"/>
        <end position="28"/>
    </location>
</feature>
<gene>
    <name evidence="4" type="ORF">TbgDal_IX210</name>
</gene>
<dbReference type="KEGG" id="tbg:TbgDal_IX210"/>
<accession>C9ZX07</accession>
<feature type="transmembrane region" description="Helical" evidence="2">
    <location>
        <begin position="546"/>
        <end position="569"/>
    </location>
</feature>
<keyword evidence="2" id="KW-1133">Transmembrane helix</keyword>
<feature type="transmembrane region" description="Helical" evidence="2">
    <location>
        <begin position="471"/>
        <end position="498"/>
    </location>
</feature>
<keyword evidence="2" id="KW-0812">Transmembrane</keyword>
<dbReference type="PANTHER" id="PTHR34730:SF1">
    <property type="entry name" value="PARAQUAT-INDUCIBLE PROTEIN A"/>
    <property type="match status" value="1"/>
</dbReference>
<dbReference type="GeneID" id="23860199"/>
<dbReference type="OrthoDB" id="272322at2759"/>
<sequence length="817" mass="89282">MSAACPLFAVWWSSVLLTGLEFPGLSTSFLTVKLDNASCSRVSIGEGSGTLNSSQLSVKIDQPSNVVCSAGIQLGAASTNITVDLAVHLNEITVGRELDDLCFTTNFIVDRCSLNVKVNDINMVPKFELFEMFKPIAQYIIEEKSETLLCNAHLPLLGNKFVISEVKPEKPAPPPVDGAVVLNTTPVFRGVTNVVNNIPVVFGVRLGAKMHEDTATRTNFTLPNGVNMTLYEDGALSPAISSLLASVEDALKALSLDGLVANISQMIPAVNVTNAVVDIPSSFTMSMDVVVTDVRCSDEAKLNCTIPCSDAVLLQNLRTVGLGDINKVVGNNMEDLLLPHVENLINSVLASNCTAGEERRPLPLLHAAEVRDVPPLSLWLTALCMSVVAFALGICWSIYRHRKDPATLTDGSPISQCRALTEDGLLLLLTLSATFLLVWSNSTTAVAVVVGGEFNMLQLSLMEITSKIFKAGHVGLAIGFFFFSGVYPYVKLLCILVCTLGFRKPQHAFVRLLDCTGKFSFIDTFAMVVMVGGLELSGIAEVHIRPGFYCFLFATILTIFVGNYALYLWRRNTSVRLDQKCSPSEPSHSENDVVEAERDDELDTNSSKGKKCDLMRFVLRGLNGAATAVCVLLMWFIPCLRYNVGGLASVVQPDSRDMAMFELTSGSFTILTVCFLTTVLAPFLFAITYPNCSVTASWCAADALSVACIAGLVQLGKFVSYIIGEGMEAIYTAEAKLLWPMYPVFAFVIWQWILVIEREFKPVRWMWQHLTRPRSTLSSDVAADSREPIGEDKRHNRLFGFFFALFSTQFFHGSVKA</sequence>
<evidence type="ECO:0000256" key="3">
    <source>
        <dbReference type="SAM" id="SignalP"/>
    </source>
</evidence>
<dbReference type="RefSeq" id="XP_011776222.1">
    <property type="nucleotide sequence ID" value="XM_011777920.1"/>
</dbReference>
<evidence type="ECO:0008006" key="6">
    <source>
        <dbReference type="Google" id="ProtNLM"/>
    </source>
</evidence>